<dbReference type="AlphaFoldDB" id="A0A0G0PY00"/>
<evidence type="ECO:0000256" key="1">
    <source>
        <dbReference type="SAM" id="Phobius"/>
    </source>
</evidence>
<organism evidence="2 3">
    <name type="scientific">candidate division CPR2 bacterium GW2011_GWC2_39_10</name>
    <dbReference type="NCBI Taxonomy" id="1618345"/>
    <lineage>
        <taxon>Bacteria</taxon>
        <taxon>Bacteria division CPR2</taxon>
    </lineage>
</organism>
<reference evidence="2 3" key="1">
    <citation type="journal article" date="2015" name="Nature">
        <title>rRNA introns, odd ribosomes, and small enigmatic genomes across a large radiation of phyla.</title>
        <authorList>
            <person name="Brown C.T."/>
            <person name="Hug L.A."/>
            <person name="Thomas B.C."/>
            <person name="Sharon I."/>
            <person name="Castelle C.J."/>
            <person name="Singh A."/>
            <person name="Wilkins M.J."/>
            <person name="Williams K.H."/>
            <person name="Banfield J.F."/>
        </authorList>
    </citation>
    <scope>NUCLEOTIDE SEQUENCE [LARGE SCALE GENOMIC DNA]</scope>
</reference>
<proteinExistence type="predicted"/>
<keyword evidence="1" id="KW-0812">Transmembrane</keyword>
<keyword evidence="1" id="KW-1133">Transmembrane helix</keyword>
<sequence>MGSIKNDAKRAMNCFSLPVFIISVYNLSMFKNFFKLVNEEDISNPEIANNRIKITLGTSFVMVVITAISLYLNYKEASNDPFAIFIIYNIMGDPMKMVFYLALMVFILYFIKYLKIMGKLSNNSENVITKLTKYIGNKKFGGIRGVKYGEILNAPKVTENLNQKPAWFRALNYFVTIAIFTFFLLLVIFFVFALVVL</sequence>
<keyword evidence="1" id="KW-0472">Membrane</keyword>
<dbReference type="Proteomes" id="UP000034207">
    <property type="component" value="Unassembled WGS sequence"/>
</dbReference>
<evidence type="ECO:0000313" key="2">
    <source>
        <dbReference type="EMBL" id="KKQ94296.1"/>
    </source>
</evidence>
<feature type="transmembrane region" description="Helical" evidence="1">
    <location>
        <begin position="54"/>
        <end position="74"/>
    </location>
</feature>
<feature type="transmembrane region" description="Helical" evidence="1">
    <location>
        <begin position="171"/>
        <end position="196"/>
    </location>
</feature>
<gene>
    <name evidence="2" type="ORF">UT18_C0011G0002</name>
</gene>
<dbReference type="EMBL" id="LBVV01000011">
    <property type="protein sequence ID" value="KKQ94296.1"/>
    <property type="molecule type" value="Genomic_DNA"/>
</dbReference>
<dbReference type="STRING" id="1618345.UT18_C0011G0002"/>
<evidence type="ECO:0000313" key="3">
    <source>
        <dbReference type="Proteomes" id="UP000034207"/>
    </source>
</evidence>
<feature type="transmembrane region" description="Helical" evidence="1">
    <location>
        <begin position="94"/>
        <end position="111"/>
    </location>
</feature>
<name>A0A0G0PY00_UNCC2</name>
<feature type="transmembrane region" description="Helical" evidence="1">
    <location>
        <begin position="15"/>
        <end position="34"/>
    </location>
</feature>
<accession>A0A0G0PY00</accession>
<protein>
    <submittedName>
        <fullName evidence="2">Uncharacterized protein</fullName>
    </submittedName>
</protein>
<comment type="caution">
    <text evidence="2">The sequence shown here is derived from an EMBL/GenBank/DDBJ whole genome shotgun (WGS) entry which is preliminary data.</text>
</comment>